<dbReference type="CDD" id="cd04301">
    <property type="entry name" value="NAT_SF"/>
    <property type="match status" value="1"/>
</dbReference>
<organism evidence="2 3">
    <name type="scientific">candidate division CSSED10-310 bacterium</name>
    <dbReference type="NCBI Taxonomy" id="2855610"/>
    <lineage>
        <taxon>Bacteria</taxon>
        <taxon>Bacteria division CSSED10-310</taxon>
    </lineage>
</organism>
<dbReference type="EC" id="2.3.1.-" evidence="2"/>
<feature type="domain" description="N-acetyltransferase" evidence="1">
    <location>
        <begin position="14"/>
        <end position="156"/>
    </location>
</feature>
<evidence type="ECO:0000313" key="2">
    <source>
        <dbReference type="EMBL" id="MFC1852200.1"/>
    </source>
</evidence>
<dbReference type="InterPro" id="IPR016181">
    <property type="entry name" value="Acyl_CoA_acyltransferase"/>
</dbReference>
<evidence type="ECO:0000259" key="1">
    <source>
        <dbReference type="PROSITE" id="PS51186"/>
    </source>
</evidence>
<keyword evidence="2" id="KW-0808">Transferase</keyword>
<accession>A0ABV6Z182</accession>
<dbReference type="Proteomes" id="UP001594351">
    <property type="component" value="Unassembled WGS sequence"/>
</dbReference>
<dbReference type="PROSITE" id="PS51186">
    <property type="entry name" value="GNAT"/>
    <property type="match status" value="1"/>
</dbReference>
<name>A0ABV6Z182_UNCC1</name>
<keyword evidence="2" id="KW-0012">Acyltransferase</keyword>
<proteinExistence type="predicted"/>
<sequence>MLKRRKPLTAKADVSLREITEETLSQILSLKVKRNQRQFVASNAVSIAQAYFSKYAWFRAIYAHHTPVGFLMLYDDPDKPEYFLWRFMIDKKHQGKGFGNQALQLLIAYVRTRPNATTLLLSFVPGEGSPEAFYQKSGFVKTGEQIEGELVMKMTL</sequence>
<dbReference type="Gene3D" id="3.40.630.30">
    <property type="match status" value="1"/>
</dbReference>
<reference evidence="2 3" key="1">
    <citation type="submission" date="2024-09" db="EMBL/GenBank/DDBJ databases">
        <title>Laminarin stimulates single cell rates of sulfate reduction while oxygen inhibits transcriptomic activity in coastal marine sediment.</title>
        <authorList>
            <person name="Lindsay M."/>
            <person name="Orcutt B."/>
            <person name="Emerson D."/>
            <person name="Stepanauskas R."/>
            <person name="D'Angelo T."/>
        </authorList>
    </citation>
    <scope>NUCLEOTIDE SEQUENCE [LARGE SCALE GENOMIC DNA]</scope>
    <source>
        <strain evidence="2">SAG AM-311-K15</strain>
    </source>
</reference>
<dbReference type="InterPro" id="IPR000182">
    <property type="entry name" value="GNAT_dom"/>
</dbReference>
<dbReference type="Pfam" id="PF00583">
    <property type="entry name" value="Acetyltransf_1"/>
    <property type="match status" value="1"/>
</dbReference>
<protein>
    <submittedName>
        <fullName evidence="2">GNAT family N-acetyltransferase</fullName>
        <ecNumber evidence="2">2.3.1.-</ecNumber>
    </submittedName>
</protein>
<dbReference type="EMBL" id="JBHPBY010000281">
    <property type="protein sequence ID" value="MFC1852200.1"/>
    <property type="molecule type" value="Genomic_DNA"/>
</dbReference>
<keyword evidence="3" id="KW-1185">Reference proteome</keyword>
<evidence type="ECO:0000313" key="3">
    <source>
        <dbReference type="Proteomes" id="UP001594351"/>
    </source>
</evidence>
<dbReference type="GO" id="GO:0016746">
    <property type="term" value="F:acyltransferase activity"/>
    <property type="evidence" value="ECO:0007669"/>
    <property type="project" value="UniProtKB-KW"/>
</dbReference>
<gene>
    <name evidence="2" type="ORF">ACFL27_18550</name>
</gene>
<comment type="caution">
    <text evidence="2">The sequence shown here is derived from an EMBL/GenBank/DDBJ whole genome shotgun (WGS) entry which is preliminary data.</text>
</comment>
<dbReference type="SUPFAM" id="SSF55729">
    <property type="entry name" value="Acyl-CoA N-acyltransferases (Nat)"/>
    <property type="match status" value="1"/>
</dbReference>